<dbReference type="AlphaFoldDB" id="A0AAE4B7Q8"/>
<dbReference type="Proteomes" id="UP001182042">
    <property type="component" value="Unassembled WGS sequence"/>
</dbReference>
<reference evidence="1" key="1">
    <citation type="submission" date="2019-07" db="EMBL/GenBank/DDBJ databases">
        <title>Phylogenomic Reclassification of ATCC Bacillus Strains and Various Taxa within the Genus Bacillus.</title>
        <authorList>
            <person name="Riojas M.A."/>
            <person name="Frank A.M."/>
            <person name="Fenn S.L."/>
            <person name="King S."/>
            <person name="Brower S."/>
            <person name="Hazbon M.H."/>
        </authorList>
    </citation>
    <scope>NUCLEOTIDE SEQUENCE</scope>
    <source>
        <strain evidence="1">ATCC 27142</strain>
    </source>
</reference>
<proteinExistence type="predicted"/>
<sequence length="124" mass="13785">MALEWISAVSNTAYITLDSQKRIYVNAAARALLGIPPNTPFQLTIGYDKDEACLVVAKPEMVKADVQPFHFNKEAYSKRARHVLEGAGLEERELPLRFFLIGDGEASKQPHLAYPKGTYAFSLS</sequence>
<accession>A0AAE4B7Q8</accession>
<gene>
    <name evidence="1" type="ORF">FO508_10290</name>
</gene>
<dbReference type="EMBL" id="VKQA01000002">
    <property type="protein sequence ID" value="MDR4250731.1"/>
    <property type="molecule type" value="Genomic_DNA"/>
</dbReference>
<name>A0AAE4B7Q8_BACPU</name>
<evidence type="ECO:0000313" key="1">
    <source>
        <dbReference type="EMBL" id="MDR4250731.1"/>
    </source>
</evidence>
<comment type="caution">
    <text evidence="1">The sequence shown here is derived from an EMBL/GenBank/DDBJ whole genome shotgun (WGS) entry which is preliminary data.</text>
</comment>
<evidence type="ECO:0000313" key="2">
    <source>
        <dbReference type="Proteomes" id="UP001182042"/>
    </source>
</evidence>
<dbReference type="RefSeq" id="WP_100325186.1">
    <property type="nucleotide sequence ID" value="NZ_CP187659.1"/>
</dbReference>
<protein>
    <submittedName>
        <fullName evidence="1">Uncharacterized protein</fullName>
    </submittedName>
</protein>
<organism evidence="1 2">
    <name type="scientific">Bacillus pumilus</name>
    <name type="common">Bacillus mesentericus</name>
    <dbReference type="NCBI Taxonomy" id="1408"/>
    <lineage>
        <taxon>Bacteria</taxon>
        <taxon>Bacillati</taxon>
        <taxon>Bacillota</taxon>
        <taxon>Bacilli</taxon>
        <taxon>Bacillales</taxon>
        <taxon>Bacillaceae</taxon>
        <taxon>Bacillus</taxon>
    </lineage>
</organism>